<feature type="region of interest" description="Disordered" evidence="2">
    <location>
        <begin position="1918"/>
        <end position="1941"/>
    </location>
</feature>
<comment type="caution">
    <text evidence="3">The sequence shown here is derived from an EMBL/GenBank/DDBJ whole genome shotgun (WGS) entry which is preliminary data.</text>
</comment>
<name>A0ABD3F3M2_9STRA</name>
<feature type="compositionally biased region" description="Basic and acidic residues" evidence="2">
    <location>
        <begin position="499"/>
        <end position="509"/>
    </location>
</feature>
<proteinExistence type="predicted"/>
<feature type="region of interest" description="Disordered" evidence="2">
    <location>
        <begin position="136"/>
        <end position="157"/>
    </location>
</feature>
<evidence type="ECO:0000256" key="2">
    <source>
        <dbReference type="SAM" id="MobiDB-lite"/>
    </source>
</evidence>
<dbReference type="Proteomes" id="UP001632037">
    <property type="component" value="Unassembled WGS sequence"/>
</dbReference>
<sequence length="1941" mass="221184">MADRTFLWGGEGSSMRRATELGGRRRHDQQRLLVELELDDSLYQNPQRLGMENNALYPDERRSSYAGDTRHIRHLSTGQHYTVEPKQRLQSRNPRDTVAKPLTERQMQQLHARRLSSPYKLKHQVLGTRNDSTFQRHHQHLPHSASAGSSQRVARSPPLQQTPAGLVIESVQQNIHLRDQVMAHLQQELMGVLPLHRASHVEKNVPQRVVKLLNRMRSLSLAVVEAVVYLSSELGANLIGSSIEHDILERDFYGYLLHMASSDTDFLACSPPLQRFFEDFEVNLTRNPFVDGLTLDSSEVLLCSCHQNAPSDVLFGSASSSSSSLLRLLTHKLETFSLQTQRYLPGWQILPAERVAAALLHLMDLETRFNAVQMLPRYLQSHSGYRNHVNRPIQQRHELEGDYGTFGGEIRQRLDHQNPQLSRSDHDLPRSDISVMEAWASSPTKKSPSSRGLVAAASNQPAQTRTSEEFARRLTSVPREARGLSSAIEAQPIWAPTDSSRRLSGKEDGNLPLRSSSKVSTSIPTDEILSSEAEKESARRFLSQEEGARKPSLPSLGLQSPRPTDPAFVRTSTSLESSRSSLPSTPRKMPGAEFGNEEPTQLVLPLAIVDMTAVAKASSRNISSERSASSKKSKSAKENQKQVIDAGVQMTQRNTATVATTQTTHRPMTSSLAKSLYDEGMQEDSAIVKGDIPSGIKLSHPSTAPATATQTTHRSTRNSARLMYQEVIQVCDDTARSLSVSFSQPELDAAGVSSRSPTLPGIDVSEPLELLGHISSVRSDDLLVLNDTEPAFIVPSLVKPLLLPLDGDTCVLAVPTTANQVSTPVESRGEAEQGNEDMYKCDFEYSSNDALSSIAMAMQMLPNFSLSTFESTLAGEVLKPEEAIQVVSLASSRTQGLLIDVTDNVQVATPKLMMLEDDVPMECVVGEPKIVEQREETPPLEDEFAYSSSSAISNIAMALSLLPGVSRDDIFSVPEVETEHELETPMDINSPRISTYRSRLEEPSNAEAAELFTMETLDYGAPMSTRSSASENMTDQQTFPVSPPLFRCGPSLTSARSVNSSPVSSRRNDVPVANRNQTILCEIPVVINREVERSLPASSHSAISTATIYQGDDESEQSEFNRIFELCRDIQGTAFGMSHWVSQREVEDQIQSFAQPFSSLMGYASPVESMKTDNAPTYLERELKMLRRNFAWWKSWVVDHKRAKLVVRRLVARRKVRQFVNFHHWRRLQAQIKAENDHRYRAASRIQRNWGIYCYNRGVSARKVTFRVIHMAFYRGKFYVGISKRRCRREYAKEKVVRWWRQQRSRIKKKKQRLDKLSRERERRARALREIKKFLKEILLRRKLKTAQEVAKNILFKEQLKWTKAKRDVERSMKLNSKHKKELIADMNARLADLDQKWKAAEDERLRLLSHYDRVVQQQQQAVEVRRRRLAAMKLQMFFRVCHLHKKLHRAEAQKQQYQVRLEEELLTKQQRDFETQKRISQTRTQARIMERKLDRLAQEAAKADTAHREVIQAHLARERAVQERAARLKIKAFIDARTLCRRAATERRWLVLEHARLQAEKTEIELMSREDQLEQRRAALSTAFDLQQRLYEMEARSEDFRTAKDQLALEKQEERRQAAELLVHSRVQASMHQITSWVSGQMQLSRLKKEQAAVTALAARELEEEKQKHRNASEAKTREIASIKASSLLHQRTSQHRNQKAVETIRIQHQQRTVQEKAMAERTRAQLVQFVIDAKLLTELESSKGIRQGLVGVAQFYKAQLHKFARLKVLRRMNCARKIQRAWRRWIHIKRVESAQELALVNLEDGKQRQALARKTQAWWRTWAQEQRSRREQKRVFDENVFGDDGCSVRMIVDINNDSHLTSTWIRYESVRTCVKFKGYGDAGSDVKLIEGGSNSSRSKHILNKYEFAQMYAKSKECGDDGSKESENEESNSNWWLMHG</sequence>
<reference evidence="3 4" key="1">
    <citation type="submission" date="2024-09" db="EMBL/GenBank/DDBJ databases">
        <title>Genome sequencing and assembly of Phytophthora oleae, isolate VK10A, causative agent of rot of olive drupes.</title>
        <authorList>
            <person name="Conti Taguali S."/>
            <person name="Riolo M."/>
            <person name="La Spada F."/>
            <person name="Cacciola S.O."/>
            <person name="Dionisio G."/>
        </authorList>
    </citation>
    <scope>NUCLEOTIDE SEQUENCE [LARGE SCALE GENOMIC DNA]</scope>
    <source>
        <strain evidence="3 4">VK10A</strain>
    </source>
</reference>
<feature type="region of interest" description="Disordered" evidence="2">
    <location>
        <begin position="438"/>
        <end position="595"/>
    </location>
</feature>
<evidence type="ECO:0000313" key="4">
    <source>
        <dbReference type="Proteomes" id="UP001632037"/>
    </source>
</evidence>
<organism evidence="3 4">
    <name type="scientific">Phytophthora oleae</name>
    <dbReference type="NCBI Taxonomy" id="2107226"/>
    <lineage>
        <taxon>Eukaryota</taxon>
        <taxon>Sar</taxon>
        <taxon>Stramenopiles</taxon>
        <taxon>Oomycota</taxon>
        <taxon>Peronosporomycetes</taxon>
        <taxon>Peronosporales</taxon>
        <taxon>Peronosporaceae</taxon>
        <taxon>Phytophthora</taxon>
    </lineage>
</organism>
<feature type="compositionally biased region" description="Basic and acidic residues" evidence="2">
    <location>
        <begin position="532"/>
        <end position="549"/>
    </location>
</feature>
<dbReference type="EMBL" id="JBIMZQ010000043">
    <property type="protein sequence ID" value="KAL3660010.1"/>
    <property type="molecule type" value="Genomic_DNA"/>
</dbReference>
<keyword evidence="4" id="KW-1185">Reference proteome</keyword>
<feature type="coiled-coil region" evidence="1">
    <location>
        <begin position="1448"/>
        <end position="1507"/>
    </location>
</feature>
<protein>
    <submittedName>
        <fullName evidence="3">Uncharacterized protein</fullName>
    </submittedName>
</protein>
<feature type="region of interest" description="Disordered" evidence="2">
    <location>
        <begin position="617"/>
        <end position="643"/>
    </location>
</feature>
<evidence type="ECO:0000256" key="1">
    <source>
        <dbReference type="SAM" id="Coils"/>
    </source>
</evidence>
<feature type="compositionally biased region" description="Polar residues" evidence="2">
    <location>
        <begin position="513"/>
        <end position="524"/>
    </location>
</feature>
<keyword evidence="1" id="KW-0175">Coiled coil</keyword>
<evidence type="ECO:0000313" key="3">
    <source>
        <dbReference type="EMBL" id="KAL3660010.1"/>
    </source>
</evidence>
<feature type="compositionally biased region" description="Basic and acidic residues" evidence="2">
    <location>
        <begin position="1918"/>
        <end position="1927"/>
    </location>
</feature>
<feature type="compositionally biased region" description="Low complexity" evidence="2">
    <location>
        <begin position="570"/>
        <end position="587"/>
    </location>
</feature>
<feature type="compositionally biased region" description="Polar residues" evidence="2">
    <location>
        <begin position="441"/>
        <end position="450"/>
    </location>
</feature>
<accession>A0ABD3F3M2</accession>
<gene>
    <name evidence="3" type="ORF">V7S43_014935</name>
</gene>
<feature type="compositionally biased region" description="Low complexity" evidence="2">
    <location>
        <begin position="617"/>
        <end position="627"/>
    </location>
</feature>
<feature type="compositionally biased region" description="Polar residues" evidence="2">
    <location>
        <begin position="146"/>
        <end position="157"/>
    </location>
</feature>
<feature type="coiled-coil region" evidence="1">
    <location>
        <begin position="1300"/>
        <end position="1337"/>
    </location>
</feature>